<feature type="region of interest" description="Disordered" evidence="7">
    <location>
        <begin position="511"/>
        <end position="537"/>
    </location>
</feature>
<protein>
    <recommendedName>
        <fullName evidence="8">Zn(2)-C6 fungal-type domain-containing protein</fullName>
    </recommendedName>
</protein>
<dbReference type="GO" id="GO:0000981">
    <property type="term" value="F:DNA-binding transcription factor activity, RNA polymerase II-specific"/>
    <property type="evidence" value="ECO:0007669"/>
    <property type="project" value="InterPro"/>
</dbReference>
<dbReference type="InterPro" id="IPR001138">
    <property type="entry name" value="Zn2Cys6_DnaBD"/>
</dbReference>
<organism evidence="9 10">
    <name type="scientific">[Torrubiella] hemipterigena</name>
    <dbReference type="NCBI Taxonomy" id="1531966"/>
    <lineage>
        <taxon>Eukaryota</taxon>
        <taxon>Fungi</taxon>
        <taxon>Dikarya</taxon>
        <taxon>Ascomycota</taxon>
        <taxon>Pezizomycotina</taxon>
        <taxon>Sordariomycetes</taxon>
        <taxon>Hypocreomycetidae</taxon>
        <taxon>Hypocreales</taxon>
        <taxon>Clavicipitaceae</taxon>
        <taxon>Clavicipitaceae incertae sedis</taxon>
        <taxon>'Torrubiella' clade</taxon>
    </lineage>
</organism>
<dbReference type="InterPro" id="IPR050815">
    <property type="entry name" value="TF_fung"/>
</dbReference>
<dbReference type="GO" id="GO:0006351">
    <property type="term" value="P:DNA-templated transcription"/>
    <property type="evidence" value="ECO:0007669"/>
    <property type="project" value="InterPro"/>
</dbReference>
<dbReference type="EMBL" id="CDHN01000001">
    <property type="protein sequence ID" value="CEJ81464.1"/>
    <property type="molecule type" value="Genomic_DNA"/>
</dbReference>
<dbReference type="PANTHER" id="PTHR47338">
    <property type="entry name" value="ZN(II)2CYS6 TRANSCRIPTION FACTOR (EUROFUNG)-RELATED"/>
    <property type="match status" value="1"/>
</dbReference>
<dbReference type="PANTHER" id="PTHR47338:SF3">
    <property type="entry name" value="C6 FINGER DOMAIN TRANSCRIPTION FACTOR DBAA-RELATED"/>
    <property type="match status" value="1"/>
</dbReference>
<evidence type="ECO:0000256" key="1">
    <source>
        <dbReference type="ARBA" id="ARBA00004123"/>
    </source>
</evidence>
<dbReference type="Pfam" id="PF00172">
    <property type="entry name" value="Zn_clus"/>
    <property type="match status" value="1"/>
</dbReference>
<evidence type="ECO:0000313" key="10">
    <source>
        <dbReference type="Proteomes" id="UP000039046"/>
    </source>
</evidence>
<keyword evidence="4" id="KW-0238">DNA-binding</keyword>
<dbReference type="CDD" id="cd12148">
    <property type="entry name" value="fungal_TF_MHR"/>
    <property type="match status" value="1"/>
</dbReference>
<dbReference type="InterPro" id="IPR036864">
    <property type="entry name" value="Zn2-C6_fun-type_DNA-bd_sf"/>
</dbReference>
<keyword evidence="10" id="KW-1185">Reference proteome</keyword>
<dbReference type="HOGENOM" id="CLU_011017_3_1_1"/>
<sequence>MQSHTRTQAHLACEECRRRKARCDRVRPQCGTCAELGYVCVVNEKRPQRGPKKGQMNALRARVATLERQLNARNIEIPDEPQDLDDAPYTTTAHCNQQETSMITPALTTAASTVHSSEDDSHPHDAMSNLDNGPFPLFDFSTMILPNQPYYGAGDAPNEAMMDTGATLHGMKMDHSDCGLGLLLEIPLLTRADLDDLFFDRVYPIAPIIHRRRYLAWSQSQSDHHDRSTLQLCLQYAMWAVAAAVSSQFRQLADKLADGAIQMLNHLSVVSQDINTITPLAQIQAWLLIAHYELLCKSDRQAMLTAGRAIRLVQLARLHELDADEDQFTTPASCPALDADTFVEMEEQRRTFWLAYSFDRFCLLRNNWHSSIPEELIRTRLPAPEGKFQNSQPVRTDFLPKAISNSGKGGVLPPFAEAIVLEALFSHCIVHQRLMTVEPSLNNSNNNNKRDLWNKHAWLSLAVEKRNRLLSQQSQPRNLGYMPDPMLLFSDVLAKCLRMYLSCIRPRSAAASDWDGAGSRPDEQEPEMEQDPQEELSSLEHNDRAMESLNDLVQLAKTLPKFSCFKMHPCLPNLLYRTILLLVEEERSMGPRIWTSDAHAEILTALLAALSALQDVNNLAKVLLAKLEPLELPLC</sequence>
<evidence type="ECO:0000259" key="8">
    <source>
        <dbReference type="PROSITE" id="PS50048"/>
    </source>
</evidence>
<dbReference type="OrthoDB" id="3037908at2759"/>
<dbReference type="InterPro" id="IPR007219">
    <property type="entry name" value="XnlR_reg_dom"/>
</dbReference>
<evidence type="ECO:0000256" key="3">
    <source>
        <dbReference type="ARBA" id="ARBA00023015"/>
    </source>
</evidence>
<evidence type="ECO:0000256" key="4">
    <source>
        <dbReference type="ARBA" id="ARBA00023125"/>
    </source>
</evidence>
<dbReference type="GO" id="GO:0008270">
    <property type="term" value="F:zinc ion binding"/>
    <property type="evidence" value="ECO:0007669"/>
    <property type="project" value="InterPro"/>
</dbReference>
<dbReference type="Proteomes" id="UP000039046">
    <property type="component" value="Unassembled WGS sequence"/>
</dbReference>
<feature type="compositionally biased region" description="Acidic residues" evidence="7">
    <location>
        <begin position="524"/>
        <end position="534"/>
    </location>
</feature>
<dbReference type="STRING" id="1531966.A0A0A1T7X2"/>
<evidence type="ECO:0000256" key="5">
    <source>
        <dbReference type="ARBA" id="ARBA00023163"/>
    </source>
</evidence>
<evidence type="ECO:0000256" key="6">
    <source>
        <dbReference type="ARBA" id="ARBA00023242"/>
    </source>
</evidence>
<reference evidence="9 10" key="1">
    <citation type="journal article" date="2015" name="Genome Announc.">
        <title>Draft Genome Sequence and Gene Annotation of the Entomopathogenic Fungus Verticillium hemipterigenum.</title>
        <authorList>
            <person name="Horn F."/>
            <person name="Habel A."/>
            <person name="Scharf D.H."/>
            <person name="Dworschak J."/>
            <person name="Brakhage A.A."/>
            <person name="Guthke R."/>
            <person name="Hertweck C."/>
            <person name="Linde J."/>
        </authorList>
    </citation>
    <scope>NUCLEOTIDE SEQUENCE [LARGE SCALE GENOMIC DNA]</scope>
</reference>
<dbReference type="GO" id="GO:0005634">
    <property type="term" value="C:nucleus"/>
    <property type="evidence" value="ECO:0007669"/>
    <property type="project" value="UniProtKB-SubCell"/>
</dbReference>
<dbReference type="PROSITE" id="PS50048">
    <property type="entry name" value="ZN2_CY6_FUNGAL_2"/>
    <property type="match status" value="1"/>
</dbReference>
<dbReference type="GO" id="GO:0003677">
    <property type="term" value="F:DNA binding"/>
    <property type="evidence" value="ECO:0007669"/>
    <property type="project" value="UniProtKB-KW"/>
</dbReference>
<keyword evidence="5" id="KW-0804">Transcription</keyword>
<dbReference type="Pfam" id="PF04082">
    <property type="entry name" value="Fungal_trans"/>
    <property type="match status" value="1"/>
</dbReference>
<dbReference type="PROSITE" id="PS00463">
    <property type="entry name" value="ZN2_CY6_FUNGAL_1"/>
    <property type="match status" value="1"/>
</dbReference>
<dbReference type="SUPFAM" id="SSF57701">
    <property type="entry name" value="Zn2/Cys6 DNA-binding domain"/>
    <property type="match status" value="1"/>
</dbReference>
<dbReference type="CDD" id="cd00067">
    <property type="entry name" value="GAL4"/>
    <property type="match status" value="1"/>
</dbReference>
<dbReference type="SMART" id="SM00906">
    <property type="entry name" value="Fungal_trans"/>
    <property type="match status" value="1"/>
</dbReference>
<proteinExistence type="predicted"/>
<gene>
    <name evidence="9" type="ORF">VHEMI01586</name>
</gene>
<evidence type="ECO:0000256" key="7">
    <source>
        <dbReference type="SAM" id="MobiDB-lite"/>
    </source>
</evidence>
<dbReference type="Gene3D" id="4.10.240.10">
    <property type="entry name" value="Zn(2)-C6 fungal-type DNA-binding domain"/>
    <property type="match status" value="1"/>
</dbReference>
<dbReference type="AlphaFoldDB" id="A0A0A1T7X2"/>
<keyword evidence="2" id="KW-0479">Metal-binding</keyword>
<evidence type="ECO:0000256" key="2">
    <source>
        <dbReference type="ARBA" id="ARBA00022723"/>
    </source>
</evidence>
<feature type="domain" description="Zn(2)-C6 fungal-type" evidence="8">
    <location>
        <begin position="12"/>
        <end position="42"/>
    </location>
</feature>
<accession>A0A0A1T7X2</accession>
<name>A0A0A1T7X2_9HYPO</name>
<evidence type="ECO:0000313" key="9">
    <source>
        <dbReference type="EMBL" id="CEJ81464.1"/>
    </source>
</evidence>
<comment type="subcellular location">
    <subcellularLocation>
        <location evidence="1">Nucleus</location>
    </subcellularLocation>
</comment>
<keyword evidence="6" id="KW-0539">Nucleus</keyword>
<dbReference type="SMART" id="SM00066">
    <property type="entry name" value="GAL4"/>
    <property type="match status" value="1"/>
</dbReference>
<keyword evidence="3" id="KW-0805">Transcription regulation</keyword>